<dbReference type="InterPro" id="IPR050706">
    <property type="entry name" value="Cyclic-di-GMP_PDE-like"/>
</dbReference>
<evidence type="ECO:0000259" key="1">
    <source>
        <dbReference type="PROSITE" id="PS50883"/>
    </source>
</evidence>
<dbReference type="PROSITE" id="PS50883">
    <property type="entry name" value="EAL"/>
    <property type="match status" value="1"/>
</dbReference>
<dbReference type="AlphaFoldDB" id="A0A8J7IIX3"/>
<dbReference type="SMART" id="SM00052">
    <property type="entry name" value="EAL"/>
    <property type="match status" value="1"/>
</dbReference>
<keyword evidence="3" id="KW-1185">Reference proteome</keyword>
<dbReference type="InterPro" id="IPR001633">
    <property type="entry name" value="EAL_dom"/>
</dbReference>
<proteinExistence type="predicted"/>
<dbReference type="PANTHER" id="PTHR33121:SF79">
    <property type="entry name" value="CYCLIC DI-GMP PHOSPHODIESTERASE PDED-RELATED"/>
    <property type="match status" value="1"/>
</dbReference>
<gene>
    <name evidence="2" type="ORF">H1D41_08445</name>
</gene>
<comment type="caution">
    <text evidence="2">The sequence shown here is derived from an EMBL/GenBank/DDBJ whole genome shotgun (WGS) entry which is preliminary data.</text>
</comment>
<protein>
    <submittedName>
        <fullName evidence="2">EAL domain-containing protein</fullName>
    </submittedName>
</protein>
<dbReference type="GO" id="GO:0071111">
    <property type="term" value="F:cyclic-guanylate-specific phosphodiesterase activity"/>
    <property type="evidence" value="ECO:0007669"/>
    <property type="project" value="InterPro"/>
</dbReference>
<dbReference type="SUPFAM" id="SSF141868">
    <property type="entry name" value="EAL domain-like"/>
    <property type="match status" value="1"/>
</dbReference>
<dbReference type="Gene3D" id="3.20.20.450">
    <property type="entry name" value="EAL domain"/>
    <property type="match status" value="1"/>
</dbReference>
<dbReference type="Pfam" id="PF00563">
    <property type="entry name" value="EAL"/>
    <property type="match status" value="1"/>
</dbReference>
<organism evidence="2 3">
    <name type="scientific">Halocynthiibacter styelae</name>
    <dbReference type="NCBI Taxonomy" id="2761955"/>
    <lineage>
        <taxon>Bacteria</taxon>
        <taxon>Pseudomonadati</taxon>
        <taxon>Pseudomonadota</taxon>
        <taxon>Alphaproteobacteria</taxon>
        <taxon>Rhodobacterales</taxon>
        <taxon>Paracoccaceae</taxon>
        <taxon>Halocynthiibacter</taxon>
    </lineage>
</organism>
<evidence type="ECO:0000313" key="2">
    <source>
        <dbReference type="EMBL" id="MBI1493658.1"/>
    </source>
</evidence>
<name>A0A8J7IIX3_9RHOB</name>
<dbReference type="EMBL" id="JADCKQ010000005">
    <property type="protein sequence ID" value="MBI1493658.1"/>
    <property type="molecule type" value="Genomic_DNA"/>
</dbReference>
<evidence type="ECO:0000313" key="3">
    <source>
        <dbReference type="Proteomes" id="UP000640583"/>
    </source>
</evidence>
<accession>A0A8J7IIX3</accession>
<dbReference type="InterPro" id="IPR035919">
    <property type="entry name" value="EAL_sf"/>
</dbReference>
<sequence>MLSDPLSFDRGEDGAHGGPLSRVLAERDRNILKMVENSLIRKNVALAYQPVVRSDQLGQVAFYEGLVRVLDESGRVIPAKEFINQIEDNELGRLIDCRAIELGLRALADDPTLRLSINMSARSIGYAPWIRSLNAGLAQDDTIGERLILEITESSAMQMPELVTSFMADLQSQGIAFALDDFGAGYTAFRFFKDFFFDVIKIDGQFITGIAHSADNQVLTRALVSIARHFDMFTVAECVESQDDIAILKDIGVDCLQGYYFGSPVMESPMEQERKYQQGKI</sequence>
<dbReference type="Proteomes" id="UP000640583">
    <property type="component" value="Unassembled WGS sequence"/>
</dbReference>
<reference evidence="2" key="1">
    <citation type="submission" date="2020-10" db="EMBL/GenBank/DDBJ databases">
        <title>Paenihalocynthiibacter styelae gen. nov., sp. nov., isolated from stalked sea squirt Styela clava.</title>
        <authorList>
            <person name="Kim Y.-O."/>
            <person name="Yoon J.-H."/>
        </authorList>
    </citation>
    <scope>NUCLEOTIDE SEQUENCE</scope>
    <source>
        <strain evidence="2">MYP1-1</strain>
    </source>
</reference>
<feature type="domain" description="EAL" evidence="1">
    <location>
        <begin position="28"/>
        <end position="278"/>
    </location>
</feature>
<dbReference type="CDD" id="cd01948">
    <property type="entry name" value="EAL"/>
    <property type="match status" value="1"/>
</dbReference>
<dbReference type="PANTHER" id="PTHR33121">
    <property type="entry name" value="CYCLIC DI-GMP PHOSPHODIESTERASE PDEF"/>
    <property type="match status" value="1"/>
</dbReference>